<dbReference type="PANTHER" id="PTHR11063">
    <property type="entry name" value="GLUTAMATE SEMIALDEHYDE DEHYDROGENASE"/>
    <property type="match status" value="1"/>
</dbReference>
<proteinExistence type="inferred from homology"/>
<dbReference type="HAMAP" id="MF_00412">
    <property type="entry name" value="ProA"/>
    <property type="match status" value="1"/>
</dbReference>
<dbReference type="NCBIfam" id="NF001221">
    <property type="entry name" value="PRK00197.1"/>
    <property type="match status" value="1"/>
</dbReference>
<dbReference type="InterPro" id="IPR000965">
    <property type="entry name" value="GPR_dom"/>
</dbReference>
<dbReference type="InterPro" id="IPR012134">
    <property type="entry name" value="Glu-5-SA_DH"/>
</dbReference>
<name>A0A926HRQ3_9FIRM</name>
<keyword evidence="5 7" id="KW-0560">Oxidoreductase</keyword>
<evidence type="ECO:0000313" key="9">
    <source>
        <dbReference type="EMBL" id="MBC8534019.1"/>
    </source>
</evidence>
<dbReference type="PIRSF" id="PIRSF000151">
    <property type="entry name" value="GPR"/>
    <property type="match status" value="1"/>
</dbReference>
<dbReference type="GO" id="GO:0004350">
    <property type="term" value="F:glutamate-5-semialdehyde dehydrogenase activity"/>
    <property type="evidence" value="ECO:0007669"/>
    <property type="project" value="UniProtKB-UniRule"/>
</dbReference>
<feature type="domain" description="Aldehyde dehydrogenase" evidence="8">
    <location>
        <begin position="5"/>
        <end position="280"/>
    </location>
</feature>
<dbReference type="PROSITE" id="PS01223">
    <property type="entry name" value="PROA"/>
    <property type="match status" value="1"/>
</dbReference>
<dbReference type="InterPro" id="IPR016163">
    <property type="entry name" value="Ald_DH_C"/>
</dbReference>
<evidence type="ECO:0000256" key="7">
    <source>
        <dbReference type="HAMAP-Rule" id="MF_00412"/>
    </source>
</evidence>
<dbReference type="RefSeq" id="WP_249319668.1">
    <property type="nucleotide sequence ID" value="NZ_JACRSN010000011.1"/>
</dbReference>
<dbReference type="InterPro" id="IPR020593">
    <property type="entry name" value="G-glutamylP_reductase_CS"/>
</dbReference>
<evidence type="ECO:0000256" key="6">
    <source>
        <dbReference type="ARBA" id="ARBA00049024"/>
    </source>
</evidence>
<evidence type="ECO:0000256" key="2">
    <source>
        <dbReference type="ARBA" id="ARBA00022605"/>
    </source>
</evidence>
<evidence type="ECO:0000256" key="3">
    <source>
        <dbReference type="ARBA" id="ARBA00022650"/>
    </source>
</evidence>
<comment type="subcellular location">
    <subcellularLocation>
        <location evidence="7">Cytoplasm</location>
    </subcellularLocation>
</comment>
<comment type="catalytic activity">
    <reaction evidence="6 7">
        <text>L-glutamate 5-semialdehyde + phosphate + NADP(+) = L-glutamyl 5-phosphate + NADPH + H(+)</text>
        <dbReference type="Rhea" id="RHEA:19541"/>
        <dbReference type="ChEBI" id="CHEBI:15378"/>
        <dbReference type="ChEBI" id="CHEBI:43474"/>
        <dbReference type="ChEBI" id="CHEBI:57783"/>
        <dbReference type="ChEBI" id="CHEBI:58066"/>
        <dbReference type="ChEBI" id="CHEBI:58274"/>
        <dbReference type="ChEBI" id="CHEBI:58349"/>
        <dbReference type="EC" id="1.2.1.41"/>
    </reaction>
</comment>
<dbReference type="Gene3D" id="3.40.309.10">
    <property type="entry name" value="Aldehyde Dehydrogenase, Chain A, domain 2"/>
    <property type="match status" value="1"/>
</dbReference>
<dbReference type="GO" id="GO:0055129">
    <property type="term" value="P:L-proline biosynthetic process"/>
    <property type="evidence" value="ECO:0007669"/>
    <property type="project" value="UniProtKB-UniRule"/>
</dbReference>
<dbReference type="Gene3D" id="3.40.605.10">
    <property type="entry name" value="Aldehyde Dehydrogenase, Chain A, domain 1"/>
    <property type="match status" value="1"/>
</dbReference>
<dbReference type="Proteomes" id="UP000651482">
    <property type="component" value="Unassembled WGS sequence"/>
</dbReference>
<dbReference type="NCBIfam" id="TIGR00407">
    <property type="entry name" value="proA"/>
    <property type="match status" value="1"/>
</dbReference>
<keyword evidence="2 7" id="KW-0028">Amino-acid biosynthesis</keyword>
<dbReference type="EMBL" id="JACRSN010000011">
    <property type="protein sequence ID" value="MBC8534019.1"/>
    <property type="molecule type" value="Genomic_DNA"/>
</dbReference>
<dbReference type="InterPro" id="IPR016162">
    <property type="entry name" value="Ald_DH_N"/>
</dbReference>
<dbReference type="SUPFAM" id="SSF53720">
    <property type="entry name" value="ALDH-like"/>
    <property type="match status" value="1"/>
</dbReference>
<keyword evidence="4 7" id="KW-0521">NADP</keyword>
<evidence type="ECO:0000256" key="5">
    <source>
        <dbReference type="ARBA" id="ARBA00023002"/>
    </source>
</evidence>
<evidence type="ECO:0000256" key="1">
    <source>
        <dbReference type="ARBA" id="ARBA00004985"/>
    </source>
</evidence>
<dbReference type="AlphaFoldDB" id="A0A926HRQ3"/>
<accession>A0A926HRQ3</accession>
<keyword evidence="10" id="KW-1185">Reference proteome</keyword>
<dbReference type="CDD" id="cd07079">
    <property type="entry name" value="ALDH_F18-19_ProA-GPR"/>
    <property type="match status" value="1"/>
</dbReference>
<sequence length="411" mass="43407">MVDLQEMGKRAKAAARSLLTAGARKNAALLAAADAIEQGAAEILDANALDLQNADGLSQAFRDRLMLTPERIRGMAEGIRKVAAQTDPIGEVVDGRTLPNGLQLKKVRVPLGVIGIIFEARPNVTADAAALCLKAGNAVILRGGKEAFRSNCCITGLIRGALESAGLPADAVQIVEDTSRESAVAMMELTEYLDVLIPRGGGGLIRSVVAHSRVPVIQTGEGNCHIYVDATANIDMAAEIVYNAKTSRPSVCNAMETLLVHQGIAEKALPAIAARLSEKSVEIRGCDRTRNILPQAVPATEKDWETEFLDYILAVKVVDSVDEAIAHIAQYSTGHSEAIITESYASAEKFTAEVDSAAVYVNASTRFTDGGEFGLGAEVGISTQKLHARGPMGVGELTSTKFIVCGNGQTR</sequence>
<dbReference type="InterPro" id="IPR015590">
    <property type="entry name" value="Aldehyde_DH_dom"/>
</dbReference>
<organism evidence="9 10">
    <name type="scientific">Yeguia hominis</name>
    <dbReference type="NCBI Taxonomy" id="2763662"/>
    <lineage>
        <taxon>Bacteria</taxon>
        <taxon>Bacillati</taxon>
        <taxon>Bacillota</taxon>
        <taxon>Clostridia</taxon>
        <taxon>Eubacteriales</taxon>
        <taxon>Yeguiaceae</taxon>
        <taxon>Yeguia</taxon>
    </lineage>
</organism>
<protein>
    <recommendedName>
        <fullName evidence="7">Gamma-glutamyl phosphate reductase</fullName>
        <shortName evidence="7">GPR</shortName>
        <ecNumber evidence="7">1.2.1.41</ecNumber>
    </recommendedName>
    <alternativeName>
        <fullName evidence="7">Glutamate-5-semialdehyde dehydrogenase</fullName>
    </alternativeName>
    <alternativeName>
        <fullName evidence="7">Glutamyl-gamma-semialdehyde dehydrogenase</fullName>
        <shortName evidence="7">GSA dehydrogenase</shortName>
    </alternativeName>
</protein>
<dbReference type="GO" id="GO:0005737">
    <property type="term" value="C:cytoplasm"/>
    <property type="evidence" value="ECO:0007669"/>
    <property type="project" value="UniProtKB-SubCell"/>
</dbReference>
<comment type="similarity">
    <text evidence="7">Belongs to the gamma-glutamyl phosphate reductase family.</text>
</comment>
<evidence type="ECO:0000313" key="10">
    <source>
        <dbReference type="Proteomes" id="UP000651482"/>
    </source>
</evidence>
<dbReference type="FunFam" id="3.40.309.10:FF:000006">
    <property type="entry name" value="Gamma-glutamyl phosphate reductase"/>
    <property type="match status" value="1"/>
</dbReference>
<keyword evidence="7" id="KW-0963">Cytoplasm</keyword>
<dbReference type="InterPro" id="IPR016161">
    <property type="entry name" value="Ald_DH/histidinol_DH"/>
</dbReference>
<gene>
    <name evidence="7" type="primary">proA</name>
    <name evidence="9" type="ORF">IAG03_08400</name>
</gene>
<reference evidence="9" key="1">
    <citation type="submission" date="2020-08" db="EMBL/GenBank/DDBJ databases">
        <title>Genome public.</title>
        <authorList>
            <person name="Liu C."/>
            <person name="Sun Q."/>
        </authorList>
    </citation>
    <scope>NUCLEOTIDE SEQUENCE</scope>
    <source>
        <strain evidence="9">NSJ-40</strain>
    </source>
</reference>
<dbReference type="EC" id="1.2.1.41" evidence="7"/>
<keyword evidence="3 7" id="KW-0641">Proline biosynthesis</keyword>
<dbReference type="Pfam" id="PF00171">
    <property type="entry name" value="Aldedh"/>
    <property type="match status" value="1"/>
</dbReference>
<comment type="function">
    <text evidence="7">Catalyzes the NADPH-dependent reduction of L-glutamate 5-phosphate into L-glutamate 5-semialdehyde and phosphate. The product spontaneously undergoes cyclization to form 1-pyrroline-5-carboxylate.</text>
</comment>
<dbReference type="PANTHER" id="PTHR11063:SF8">
    <property type="entry name" value="DELTA-1-PYRROLINE-5-CARBOXYLATE SYNTHASE"/>
    <property type="match status" value="1"/>
</dbReference>
<comment type="caution">
    <text evidence="9">The sequence shown here is derived from an EMBL/GenBank/DDBJ whole genome shotgun (WGS) entry which is preliminary data.</text>
</comment>
<comment type="pathway">
    <text evidence="1 7">Amino-acid biosynthesis; L-proline biosynthesis; L-glutamate 5-semialdehyde from L-glutamate: step 2/2.</text>
</comment>
<dbReference type="GO" id="GO:0050661">
    <property type="term" value="F:NADP binding"/>
    <property type="evidence" value="ECO:0007669"/>
    <property type="project" value="InterPro"/>
</dbReference>
<evidence type="ECO:0000259" key="8">
    <source>
        <dbReference type="Pfam" id="PF00171"/>
    </source>
</evidence>
<evidence type="ECO:0000256" key="4">
    <source>
        <dbReference type="ARBA" id="ARBA00022857"/>
    </source>
</evidence>